<protein>
    <recommendedName>
        <fullName evidence="4">PrsW family intramembrane metalloprotease</fullName>
    </recommendedName>
</protein>
<evidence type="ECO:0000313" key="2">
    <source>
        <dbReference type="EMBL" id="POM24471.1"/>
    </source>
</evidence>
<evidence type="ECO:0000313" key="3">
    <source>
        <dbReference type="Proteomes" id="UP000242367"/>
    </source>
</evidence>
<keyword evidence="1" id="KW-0472">Membrane</keyword>
<feature type="transmembrane region" description="Helical" evidence="1">
    <location>
        <begin position="228"/>
        <end position="244"/>
    </location>
</feature>
<dbReference type="PANTHER" id="PTHR36844">
    <property type="entry name" value="PROTEASE PRSW"/>
    <property type="match status" value="1"/>
</dbReference>
<reference evidence="2 3" key="1">
    <citation type="journal article" date="2017" name="Chemistry">
        <title>Isolation, Biosynthesis and Chemical Modifications of Rubterolones A-F: Rare Tropolone Alkaloids from Actinomadura sp. 5-2.</title>
        <authorList>
            <person name="Guo H."/>
            <person name="Benndorf R."/>
            <person name="Leichnitz D."/>
            <person name="Klassen J.L."/>
            <person name="Vollmers J."/>
            <person name="Gorls H."/>
            <person name="Steinacker M."/>
            <person name="Weigel C."/>
            <person name="Dahse H.M."/>
            <person name="Kaster A.K."/>
            <person name="de Beer Z.W."/>
            <person name="Poulsen M."/>
            <person name="Beemelmanns C."/>
        </authorList>
    </citation>
    <scope>NUCLEOTIDE SEQUENCE [LARGE SCALE GENOMIC DNA]</scope>
    <source>
        <strain evidence="2 3">5-2</strain>
    </source>
</reference>
<dbReference type="RefSeq" id="WP_103563598.1">
    <property type="nucleotide sequence ID" value="NZ_MTBP01000002.1"/>
</dbReference>
<dbReference type="InterPro" id="IPR026898">
    <property type="entry name" value="PrsW"/>
</dbReference>
<organism evidence="2 3">
    <name type="scientific">Actinomadura rubteroloni</name>
    <dbReference type="NCBI Taxonomy" id="1926885"/>
    <lineage>
        <taxon>Bacteria</taxon>
        <taxon>Bacillati</taxon>
        <taxon>Actinomycetota</taxon>
        <taxon>Actinomycetes</taxon>
        <taxon>Streptosporangiales</taxon>
        <taxon>Thermomonosporaceae</taxon>
        <taxon>Actinomadura</taxon>
    </lineage>
</organism>
<feature type="transmembrane region" description="Helical" evidence="1">
    <location>
        <begin position="46"/>
        <end position="68"/>
    </location>
</feature>
<proteinExistence type="predicted"/>
<comment type="caution">
    <text evidence="2">The sequence shown here is derived from an EMBL/GenBank/DDBJ whole genome shotgun (WGS) entry which is preliminary data.</text>
</comment>
<gene>
    <name evidence="2" type="ORF">BTM25_31000</name>
</gene>
<evidence type="ECO:0008006" key="4">
    <source>
        <dbReference type="Google" id="ProtNLM"/>
    </source>
</evidence>
<evidence type="ECO:0000256" key="1">
    <source>
        <dbReference type="SAM" id="Phobius"/>
    </source>
</evidence>
<feature type="transmembrane region" description="Helical" evidence="1">
    <location>
        <begin position="19"/>
        <end position="40"/>
    </location>
</feature>
<feature type="transmembrane region" description="Helical" evidence="1">
    <location>
        <begin position="200"/>
        <end position="221"/>
    </location>
</feature>
<dbReference type="Pfam" id="PF13367">
    <property type="entry name" value="PrsW-protease"/>
    <property type="match status" value="1"/>
</dbReference>
<accession>A0A2P4UHF8</accession>
<sequence length="338" mass="34990">MTAPAVPLRRASRPDGVSVVAHVAFGVLAAAGLVALWSLYAGAITVFPGAFVLGVVLQGAVAMIGFTLLRRLRPIHAPPFGTSLAALVWGATAASGASVTANDGLLAVWAKVGSLGFSSAWGAALSAPLNEELLKAAGIALLALAVPHVVRGPVDGMIFGALAGLGFQAAENVIYGLQAVPFGGGVDQGAAVVQSFLGRVLITGLGSHWTMSAVAGAGVGYALIGRRWTGAGLILAAIAMHWLFDAPFLAFLGGTVAKVAVNFVAAVVLYFAVRHGYRVHARRVLPPEESGSLISRGARRRARRETPPGPVRARLVAYQEWRLAQIDRTRPGRRHAVV</sequence>
<feature type="transmembrane region" description="Helical" evidence="1">
    <location>
        <begin position="250"/>
        <end position="273"/>
    </location>
</feature>
<dbReference type="EMBL" id="MTBP01000002">
    <property type="protein sequence ID" value="POM24471.1"/>
    <property type="molecule type" value="Genomic_DNA"/>
</dbReference>
<keyword evidence="1" id="KW-1133">Transmembrane helix</keyword>
<keyword evidence="3" id="KW-1185">Reference proteome</keyword>
<dbReference type="GO" id="GO:0008233">
    <property type="term" value="F:peptidase activity"/>
    <property type="evidence" value="ECO:0007669"/>
    <property type="project" value="InterPro"/>
</dbReference>
<keyword evidence="1" id="KW-0812">Transmembrane</keyword>
<dbReference type="PANTHER" id="PTHR36844:SF1">
    <property type="entry name" value="PROTEASE PRSW"/>
    <property type="match status" value="1"/>
</dbReference>
<dbReference type="Proteomes" id="UP000242367">
    <property type="component" value="Unassembled WGS sequence"/>
</dbReference>
<dbReference type="AlphaFoldDB" id="A0A2P4UHF8"/>
<name>A0A2P4UHF8_9ACTN</name>